<name>A0ABU9IDK9_9SPHN</name>
<dbReference type="EMBL" id="JBBYHV010000001">
    <property type="protein sequence ID" value="MEL1250514.1"/>
    <property type="molecule type" value="Genomic_DNA"/>
</dbReference>
<evidence type="ECO:0000313" key="1">
    <source>
        <dbReference type="EMBL" id="MEL1250514.1"/>
    </source>
</evidence>
<reference evidence="1 2" key="1">
    <citation type="submission" date="2024-04" db="EMBL/GenBank/DDBJ databases">
        <title>Aurantiacibacter sp. DGU6 16S ribosomal RNA gene Genome sequencing and assembly.</title>
        <authorList>
            <person name="Park S."/>
        </authorList>
    </citation>
    <scope>NUCLEOTIDE SEQUENCE [LARGE SCALE GENOMIC DNA]</scope>
    <source>
        <strain evidence="1 2">DGU6</strain>
    </source>
</reference>
<accession>A0ABU9IDK9</accession>
<organism evidence="1 2">
    <name type="scientific">Aurantiacibacter gilvus</name>
    <dbReference type="NCBI Taxonomy" id="3139141"/>
    <lineage>
        <taxon>Bacteria</taxon>
        <taxon>Pseudomonadati</taxon>
        <taxon>Pseudomonadota</taxon>
        <taxon>Alphaproteobacteria</taxon>
        <taxon>Sphingomonadales</taxon>
        <taxon>Erythrobacteraceae</taxon>
        <taxon>Aurantiacibacter</taxon>
    </lineage>
</organism>
<protein>
    <submittedName>
        <fullName evidence="1">Uncharacterized protein</fullName>
    </submittedName>
</protein>
<sequence length="272" mass="28927">MLRVVLRGESQGDAMWASEFTSGDVGLLTVPLAAFTVGDGNLEAGALRELPAVDGWSLQNRFVGRHLLYSANHWNREGQRNELHVVPLGGGEVTTLVMPHSVSRLDVLGRDAVAIGTTAKAALGFTAVSLAGTPEIESTFLLPASGEGESRSQAFFYRPDAGSDGDSGTLGLPVRRNPRAGAPAFLGGGSAIAFLRRDNRTLSMAGELEADGGQGRDDACVASCVDWYGNARPIFMQGRIFALMGYELVEGRMNGGQIAERRRVDFSTAIDR</sequence>
<proteinExistence type="predicted"/>
<gene>
    <name evidence="1" type="ORF">AAEO60_07515</name>
</gene>
<dbReference type="RefSeq" id="WP_341673033.1">
    <property type="nucleotide sequence ID" value="NZ_JBBYHV010000001.1"/>
</dbReference>
<keyword evidence="2" id="KW-1185">Reference proteome</keyword>
<evidence type="ECO:0000313" key="2">
    <source>
        <dbReference type="Proteomes" id="UP001497045"/>
    </source>
</evidence>
<comment type="caution">
    <text evidence="1">The sequence shown here is derived from an EMBL/GenBank/DDBJ whole genome shotgun (WGS) entry which is preliminary data.</text>
</comment>
<dbReference type="Proteomes" id="UP001497045">
    <property type="component" value="Unassembled WGS sequence"/>
</dbReference>